<dbReference type="PANTHER" id="PTHR46890">
    <property type="entry name" value="NON-LTR RETROLELEMENT REVERSE TRANSCRIPTASE-LIKE PROTEIN-RELATED"/>
    <property type="match status" value="1"/>
</dbReference>
<dbReference type="EMBL" id="JACGWJ010000024">
    <property type="protein sequence ID" value="KAL0319651.1"/>
    <property type="molecule type" value="Genomic_DNA"/>
</dbReference>
<dbReference type="AlphaFoldDB" id="A0AAW2LKZ5"/>
<sequence>MAKAYDRVSWEFLYQVLRQKGCTQCRINLVANAVSSCWFSVLVNGEHARFFHSTRGLRQEDPVSHALFPLTADYLSWGLDRLFASHLSMYYQTPGRVRCPT</sequence>
<dbReference type="InterPro" id="IPR052343">
    <property type="entry name" value="Retrotransposon-Effector_Assoc"/>
</dbReference>
<proteinExistence type="predicted"/>
<dbReference type="PANTHER" id="PTHR46890:SF48">
    <property type="entry name" value="RNA-DIRECTED DNA POLYMERASE"/>
    <property type="match status" value="1"/>
</dbReference>
<protein>
    <recommendedName>
        <fullName evidence="2">Reverse transcriptase domain-containing protein</fullName>
    </recommendedName>
</protein>
<evidence type="ECO:0008006" key="2">
    <source>
        <dbReference type="Google" id="ProtNLM"/>
    </source>
</evidence>
<evidence type="ECO:0000313" key="1">
    <source>
        <dbReference type="EMBL" id="KAL0319651.1"/>
    </source>
</evidence>
<reference evidence="1" key="2">
    <citation type="journal article" date="2024" name="Plant">
        <title>Genomic evolution and insights into agronomic trait innovations of Sesamum species.</title>
        <authorList>
            <person name="Miao H."/>
            <person name="Wang L."/>
            <person name="Qu L."/>
            <person name="Liu H."/>
            <person name="Sun Y."/>
            <person name="Le M."/>
            <person name="Wang Q."/>
            <person name="Wei S."/>
            <person name="Zheng Y."/>
            <person name="Lin W."/>
            <person name="Duan Y."/>
            <person name="Cao H."/>
            <person name="Xiong S."/>
            <person name="Wang X."/>
            <person name="Wei L."/>
            <person name="Li C."/>
            <person name="Ma Q."/>
            <person name="Ju M."/>
            <person name="Zhao R."/>
            <person name="Li G."/>
            <person name="Mu C."/>
            <person name="Tian Q."/>
            <person name="Mei H."/>
            <person name="Zhang T."/>
            <person name="Gao T."/>
            <person name="Zhang H."/>
        </authorList>
    </citation>
    <scope>NUCLEOTIDE SEQUENCE</scope>
    <source>
        <strain evidence="1">G02</strain>
    </source>
</reference>
<accession>A0AAW2LKZ5</accession>
<organism evidence="1">
    <name type="scientific">Sesamum radiatum</name>
    <name type="common">Black benniseed</name>
    <dbReference type="NCBI Taxonomy" id="300843"/>
    <lineage>
        <taxon>Eukaryota</taxon>
        <taxon>Viridiplantae</taxon>
        <taxon>Streptophyta</taxon>
        <taxon>Embryophyta</taxon>
        <taxon>Tracheophyta</taxon>
        <taxon>Spermatophyta</taxon>
        <taxon>Magnoliopsida</taxon>
        <taxon>eudicotyledons</taxon>
        <taxon>Gunneridae</taxon>
        <taxon>Pentapetalae</taxon>
        <taxon>asterids</taxon>
        <taxon>lamiids</taxon>
        <taxon>Lamiales</taxon>
        <taxon>Pedaliaceae</taxon>
        <taxon>Sesamum</taxon>
    </lineage>
</organism>
<gene>
    <name evidence="1" type="ORF">Sradi_5226600</name>
</gene>
<reference evidence="1" key="1">
    <citation type="submission" date="2020-06" db="EMBL/GenBank/DDBJ databases">
        <authorList>
            <person name="Li T."/>
            <person name="Hu X."/>
            <person name="Zhang T."/>
            <person name="Song X."/>
            <person name="Zhang H."/>
            <person name="Dai N."/>
            <person name="Sheng W."/>
            <person name="Hou X."/>
            <person name="Wei L."/>
        </authorList>
    </citation>
    <scope>NUCLEOTIDE SEQUENCE</scope>
    <source>
        <strain evidence="1">G02</strain>
        <tissue evidence="1">Leaf</tissue>
    </source>
</reference>
<comment type="caution">
    <text evidence="1">The sequence shown here is derived from an EMBL/GenBank/DDBJ whole genome shotgun (WGS) entry which is preliminary data.</text>
</comment>
<name>A0AAW2LKZ5_SESRA</name>